<keyword evidence="3" id="KW-1185">Reference proteome</keyword>
<feature type="compositionally biased region" description="Polar residues" evidence="1">
    <location>
        <begin position="793"/>
        <end position="836"/>
    </location>
</feature>
<evidence type="ECO:0000256" key="1">
    <source>
        <dbReference type="SAM" id="MobiDB-lite"/>
    </source>
</evidence>
<gene>
    <name evidence="2" type="ORF">RF11_13497</name>
</gene>
<evidence type="ECO:0000313" key="2">
    <source>
        <dbReference type="EMBL" id="KII71641.1"/>
    </source>
</evidence>
<comment type="caution">
    <text evidence="2">The sequence shown here is derived from an EMBL/GenBank/DDBJ whole genome shotgun (WGS) entry which is preliminary data.</text>
</comment>
<name>A0A0C2MWD9_THEKT</name>
<feature type="compositionally biased region" description="Polar residues" evidence="1">
    <location>
        <begin position="126"/>
        <end position="151"/>
    </location>
</feature>
<organism evidence="2 3">
    <name type="scientific">Thelohanellus kitauei</name>
    <name type="common">Myxosporean</name>
    <dbReference type="NCBI Taxonomy" id="669202"/>
    <lineage>
        <taxon>Eukaryota</taxon>
        <taxon>Metazoa</taxon>
        <taxon>Cnidaria</taxon>
        <taxon>Myxozoa</taxon>
        <taxon>Myxosporea</taxon>
        <taxon>Bivalvulida</taxon>
        <taxon>Platysporina</taxon>
        <taxon>Myxobolidae</taxon>
        <taxon>Thelohanellus</taxon>
    </lineage>
</organism>
<feature type="region of interest" description="Disordered" evidence="1">
    <location>
        <begin position="350"/>
        <end position="399"/>
    </location>
</feature>
<feature type="compositionally biased region" description="Polar residues" evidence="1">
    <location>
        <begin position="192"/>
        <end position="203"/>
    </location>
</feature>
<feature type="compositionally biased region" description="Basic and acidic residues" evidence="1">
    <location>
        <begin position="432"/>
        <end position="449"/>
    </location>
</feature>
<sequence>MLYDVQHTNGKFAVPFNVNGNRIKLDFQYILQADKVHIKISHVYVRYFGETSNLGLKSEIGSFVAEGSYRFDINKTTISFSYGRIQFQSTSKQTDKLRINGLSGVCKFMLVEEPIKPVKKTGFRQPETTLKIPTSTESKEFSTQQSTILSDQHNEKEESSIRQSAITSSNLSEDKETSTQKSAITTAERVEYTQSSTAKSPHTLNKHSETQNSLTPLSENTPHEYVVHNANSTAKPKRTTSNNSKYTEFSTQHSVGTPDQPVGYVESSTVQSIVSILEIVEVKETSVSQSINSSHRYSDYINTTLAFVSNKEFSTKQSLFIKHQNGKHEKSLTQKPEITSSKHIEYKEFPMQQSQSSPLPQILPPEFSTARSAGTTSEHTEKYSITQRGSTSYQRLEKEEFSTKQSACTILHHDEDKEASTEQSESSMLQHSKYEESSTAHSENDMSKYSEDEELLAIQSGSTKYEHAQEKENSTSQSASTKNQYGEHEESFTPRPESTIYQQLEYIEISTFQSTITLNNQNEQEESSTTNQKDLKFNTLKKKKYQHSEQVPLHQSMLKSTNLQRMNQEALLINKGNPWIFQQFNLQTHLNILKIQNYQHSKQKNTTSEHLNDNEYSKDQLTSAIFKNVQNKEFFHNILQSQHINTLKKQNLQHLHQKAACIQKDIESSSQQSIVTPHKQYEHREFSTTHSENVISKYPGDRELLTRHSGSTENEHAEYTEIIASQAAATKYPHSELEEPYTLPSEIVIYQQIEYIEISTAQSTITLHIQKESSSGQSDSLTLQYIEEKEISTQRAGTTTPEHVKVNESSTHEPGSSPNQQRESIRFTTSQSTDTSKYIKDKEFSTRQSKSTTPENF</sequence>
<feature type="region of interest" description="Disordered" evidence="1">
    <location>
        <begin position="790"/>
        <end position="857"/>
    </location>
</feature>
<feature type="compositionally biased region" description="Polar residues" evidence="1">
    <location>
        <begin position="846"/>
        <end position="857"/>
    </location>
</feature>
<feature type="compositionally biased region" description="Polar residues" evidence="1">
    <location>
        <begin position="421"/>
        <end position="430"/>
    </location>
</feature>
<dbReference type="EMBL" id="JWZT01001684">
    <property type="protein sequence ID" value="KII71641.1"/>
    <property type="molecule type" value="Genomic_DNA"/>
</dbReference>
<feature type="compositionally biased region" description="Polar residues" evidence="1">
    <location>
        <begin position="474"/>
        <end position="484"/>
    </location>
</feature>
<feature type="compositionally biased region" description="Polar residues" evidence="1">
    <location>
        <begin position="369"/>
        <end position="394"/>
    </location>
</feature>
<protein>
    <submittedName>
        <fullName evidence="2">Uncharacterized protein</fullName>
    </submittedName>
</protein>
<dbReference type="AlphaFoldDB" id="A0A0C2MWD9"/>
<accession>A0A0C2MWD9</accession>
<dbReference type="Proteomes" id="UP000031668">
    <property type="component" value="Unassembled WGS sequence"/>
</dbReference>
<feature type="region of interest" description="Disordered" evidence="1">
    <location>
        <begin position="462"/>
        <end position="497"/>
    </location>
</feature>
<feature type="region of interest" description="Disordered" evidence="1">
    <location>
        <begin position="415"/>
        <end position="449"/>
    </location>
</feature>
<proteinExistence type="predicted"/>
<reference evidence="2 3" key="1">
    <citation type="journal article" date="2014" name="Genome Biol. Evol.">
        <title>The genome of the myxosporean Thelohanellus kitauei shows adaptations to nutrient acquisition within its fish host.</title>
        <authorList>
            <person name="Yang Y."/>
            <person name="Xiong J."/>
            <person name="Zhou Z."/>
            <person name="Huo F."/>
            <person name="Miao W."/>
            <person name="Ran C."/>
            <person name="Liu Y."/>
            <person name="Zhang J."/>
            <person name="Feng J."/>
            <person name="Wang M."/>
            <person name="Wang M."/>
            <person name="Wang L."/>
            <person name="Yao B."/>
        </authorList>
    </citation>
    <scope>NUCLEOTIDE SEQUENCE [LARGE SCALE GENOMIC DNA]</scope>
    <source>
        <strain evidence="2">Wuqing</strain>
    </source>
</reference>
<evidence type="ECO:0000313" key="3">
    <source>
        <dbReference type="Proteomes" id="UP000031668"/>
    </source>
</evidence>
<feature type="compositionally biased region" description="Polar residues" evidence="1">
    <location>
        <begin position="210"/>
        <end position="220"/>
    </location>
</feature>
<feature type="region of interest" description="Disordered" evidence="1">
    <location>
        <begin position="122"/>
        <end position="220"/>
    </location>
</feature>
<feature type="compositionally biased region" description="Polar residues" evidence="1">
    <location>
        <begin position="161"/>
        <end position="171"/>
    </location>
</feature>
<feature type="compositionally biased region" description="Basic and acidic residues" evidence="1">
    <location>
        <begin position="464"/>
        <end position="473"/>
    </location>
</feature>